<evidence type="ECO:0000313" key="1">
    <source>
        <dbReference type="EMBL" id="CAD9664497.1"/>
    </source>
</evidence>
<proteinExistence type="predicted"/>
<sequence>MFSFLKGKKKPTLRSTSKRFHAGGTSTVGFSWYLYTPEVHSTHFTECMKIREYLKREDRGMFIQVLEHDEQAVSFAKMNIIGADRTPSFEQFKTNQALQWFVRTLDPVKIRYVRISSFSGVNCCTINCAQIVSACPNMYEYVFGFIVYVTDHEEFQIAKGHVWLKLVQSGEWIDPTSCEDDKHTRLLVESRSYLSPQERERVKIDPFSVKLGAVSSCCIGTLAGCKNLDPVFYTEKFHVSSSGVRLGTFETPLVDASNRKHLKKVARRIVDAWWAGPKPRSSRLPMGKGEPTLQFGKLDGKQRGDVDIFTLNPSRLPGAKPRNVICFPEGGWNFVMKVQTWSDMAYAVKGYCDNELSGARFTTYSVHGSESQYVHWYVESNLFDHRGDLTVLDTIHTDLIDSETGLANYDPTLLSEFVTQDIVHLFLLGFELGPLQGLIHKCHALHSIVLCKFVKDCRLTKQMFRTLATKGEHLYGLHIWECTVCSNVDSNCLRKTVMACPRLKWLCLYIHNLILDEKFFEALPPTLEVLWVQSDFVRGTAGDYQAIRVALGRCKHLRFVMIDPDGQFISSVNGF</sequence>
<name>A0A7S2R9K6_9STRA</name>
<reference evidence="1" key="1">
    <citation type="submission" date="2021-01" db="EMBL/GenBank/DDBJ databases">
        <authorList>
            <person name="Corre E."/>
            <person name="Pelletier E."/>
            <person name="Niang G."/>
            <person name="Scheremetjew M."/>
            <person name="Finn R."/>
            <person name="Kale V."/>
            <person name="Holt S."/>
            <person name="Cochrane G."/>
            <person name="Meng A."/>
            <person name="Brown T."/>
            <person name="Cohen L."/>
        </authorList>
    </citation>
    <scope>NUCLEOTIDE SEQUENCE</scope>
    <source>
        <strain evidence="1">NY070348D</strain>
    </source>
</reference>
<protein>
    <submittedName>
        <fullName evidence="1">Uncharacterized protein</fullName>
    </submittedName>
</protein>
<accession>A0A7S2R9K6</accession>
<dbReference type="AlphaFoldDB" id="A0A7S2R9K6"/>
<dbReference type="InterPro" id="IPR032675">
    <property type="entry name" value="LRR_dom_sf"/>
</dbReference>
<dbReference type="Gene3D" id="3.80.10.10">
    <property type="entry name" value="Ribonuclease Inhibitor"/>
    <property type="match status" value="1"/>
</dbReference>
<gene>
    <name evidence="1" type="ORF">QSP1433_LOCUS1040</name>
</gene>
<dbReference type="SUPFAM" id="SSF52047">
    <property type="entry name" value="RNI-like"/>
    <property type="match status" value="1"/>
</dbReference>
<organism evidence="1">
    <name type="scientific">Mucochytrium quahogii</name>
    <dbReference type="NCBI Taxonomy" id="96639"/>
    <lineage>
        <taxon>Eukaryota</taxon>
        <taxon>Sar</taxon>
        <taxon>Stramenopiles</taxon>
        <taxon>Bigyra</taxon>
        <taxon>Labyrinthulomycetes</taxon>
        <taxon>Thraustochytrida</taxon>
        <taxon>Thraustochytriidae</taxon>
        <taxon>Mucochytrium</taxon>
    </lineage>
</organism>
<dbReference type="EMBL" id="HBHK01001714">
    <property type="protein sequence ID" value="CAD9664497.1"/>
    <property type="molecule type" value="Transcribed_RNA"/>
</dbReference>